<dbReference type="FunFam" id="3.40.50.150:FF:000705">
    <property type="entry name" value="Uncharacterized protein"/>
    <property type="match status" value="1"/>
</dbReference>
<dbReference type="GO" id="GO:0032259">
    <property type="term" value="P:methylation"/>
    <property type="evidence" value="ECO:0000318"/>
    <property type="project" value="GO_Central"/>
</dbReference>
<evidence type="ECO:0000313" key="8">
    <source>
        <dbReference type="EnsemblPlants" id="KEH40861"/>
    </source>
</evidence>
<dbReference type="Pfam" id="PF08100">
    <property type="entry name" value="Dimerisation"/>
    <property type="match status" value="1"/>
</dbReference>
<keyword evidence="3" id="KW-0949">S-adenosyl-L-methionine</keyword>
<dbReference type="GO" id="GO:0046983">
    <property type="term" value="F:protein dimerization activity"/>
    <property type="evidence" value="ECO:0007669"/>
    <property type="project" value="InterPro"/>
</dbReference>
<name>A0A072VH15_MEDTR</name>
<dbReference type="SUPFAM" id="SSF53335">
    <property type="entry name" value="S-adenosyl-L-methionine-dependent methyltransferases"/>
    <property type="match status" value="1"/>
</dbReference>
<evidence type="ECO:0000313" key="7">
    <source>
        <dbReference type="EMBL" id="KEH40861.1"/>
    </source>
</evidence>
<evidence type="ECO:0000259" key="5">
    <source>
        <dbReference type="Pfam" id="PF00891"/>
    </source>
</evidence>
<dbReference type="InterPro" id="IPR012967">
    <property type="entry name" value="COMT_dimerisation"/>
</dbReference>
<dbReference type="PROSITE" id="PS51683">
    <property type="entry name" value="SAM_OMT_II"/>
    <property type="match status" value="1"/>
</dbReference>
<dbReference type="Proteomes" id="UP000002051">
    <property type="component" value="Unassembled WGS sequence"/>
</dbReference>
<dbReference type="STRING" id="3880.A0A072VH15"/>
<dbReference type="CDD" id="cd02440">
    <property type="entry name" value="AdoMet_MTases"/>
    <property type="match status" value="1"/>
</dbReference>
<sequence length="384" mass="42894">MTRIKTRESAILKVKMSSNSKQTQFPIEVEKVDDAYLSALLLCFSRIFPAILNAAIDLNLFDIIAKLQNSSEHSSFSASEIASELPNQHPELAERLERMLTVLASYSLLTCSIRINEDGNKERVYALSSIGQYFALDKDGGSLRPLSALIHRGYHHVWYDVKDAIINPNNNDHFHKVHGSPAYKYLEKNQELNQIFNKAMAQSGPLEMKRILTLYKGFEEVSTLVDVGGGVGNALKQIISEYPSIKGINFDLPQVVQDAPTHPGIEHVEGNMFESVPGGDAILLKLVCHNWANEECVKFLRNCHKALPKHGKVIVLDYIIPEVPNPSKISKHACAIDNLMFLVHGGKERTENEFQNLCMSSGFSKFHIACSDTSAMSGVMEFYK</sequence>
<gene>
    <name evidence="8" type="primary">25482768</name>
    <name evidence="7" type="ordered locus">MTR_1g036510</name>
</gene>
<accession>A0A072VH15</accession>
<dbReference type="Pfam" id="PF00891">
    <property type="entry name" value="Methyltransf_2"/>
    <property type="match status" value="1"/>
</dbReference>
<reference evidence="7 9" key="2">
    <citation type="journal article" date="2014" name="BMC Genomics">
        <title>An improved genome release (version Mt4.0) for the model legume Medicago truncatula.</title>
        <authorList>
            <person name="Tang H."/>
            <person name="Krishnakumar V."/>
            <person name="Bidwell S."/>
            <person name="Rosen B."/>
            <person name="Chan A."/>
            <person name="Zhou S."/>
            <person name="Gentzbittel L."/>
            <person name="Childs K.L."/>
            <person name="Yandell M."/>
            <person name="Gundlach H."/>
            <person name="Mayer K.F."/>
            <person name="Schwartz D.C."/>
            <person name="Town C.D."/>
        </authorList>
    </citation>
    <scope>GENOME REANNOTATION</scope>
    <source>
        <strain evidence="7">A17</strain>
        <strain evidence="8 9">cv. Jemalong A17</strain>
    </source>
</reference>
<feature type="active site" description="Proton acceptor" evidence="4">
    <location>
        <position position="289"/>
    </location>
</feature>
<dbReference type="SUPFAM" id="SSF46785">
    <property type="entry name" value="Winged helix' DNA-binding domain"/>
    <property type="match status" value="1"/>
</dbReference>
<keyword evidence="9" id="KW-1185">Reference proteome</keyword>
<evidence type="ECO:0000256" key="3">
    <source>
        <dbReference type="ARBA" id="ARBA00022691"/>
    </source>
</evidence>
<dbReference type="PIRSF" id="PIRSF005739">
    <property type="entry name" value="O-mtase"/>
    <property type="match status" value="1"/>
</dbReference>
<dbReference type="HOGENOM" id="CLU_005533_12_1_1"/>
<dbReference type="InterPro" id="IPR001077">
    <property type="entry name" value="COMT_C"/>
</dbReference>
<dbReference type="Gene3D" id="3.40.50.150">
    <property type="entry name" value="Vaccinia Virus protein VP39"/>
    <property type="match status" value="1"/>
</dbReference>
<dbReference type="Gene3D" id="1.10.10.10">
    <property type="entry name" value="Winged helix-like DNA-binding domain superfamily/Winged helix DNA-binding domain"/>
    <property type="match status" value="1"/>
</dbReference>
<dbReference type="GO" id="GO:0008757">
    <property type="term" value="F:S-adenosylmethionine-dependent methyltransferase activity"/>
    <property type="evidence" value="ECO:0000318"/>
    <property type="project" value="GO_Central"/>
</dbReference>
<evidence type="ECO:0000256" key="1">
    <source>
        <dbReference type="ARBA" id="ARBA00022603"/>
    </source>
</evidence>
<dbReference type="ExpressionAtlas" id="A0A072VH15">
    <property type="expression patterns" value="differential"/>
</dbReference>
<feature type="domain" description="O-methyltransferase C-terminal" evidence="5">
    <location>
        <begin position="158"/>
        <end position="364"/>
    </location>
</feature>
<reference evidence="8" key="3">
    <citation type="submission" date="2015-04" db="UniProtKB">
        <authorList>
            <consortium name="EnsemblPlants"/>
        </authorList>
    </citation>
    <scope>IDENTIFICATION</scope>
    <source>
        <strain evidence="8">cv. Jemalong A17</strain>
    </source>
</reference>
<evidence type="ECO:0000256" key="4">
    <source>
        <dbReference type="PIRSR" id="PIRSR005739-1"/>
    </source>
</evidence>
<dbReference type="PANTHER" id="PTHR11746">
    <property type="entry name" value="O-METHYLTRANSFERASE"/>
    <property type="match status" value="1"/>
</dbReference>
<dbReference type="InterPro" id="IPR036388">
    <property type="entry name" value="WH-like_DNA-bd_sf"/>
</dbReference>
<dbReference type="InterPro" id="IPR036390">
    <property type="entry name" value="WH_DNA-bd_sf"/>
</dbReference>
<protein>
    <submittedName>
        <fullName evidence="7">Caffeic acid O-methyltransferase</fullName>
    </submittedName>
</protein>
<organism evidence="7 9">
    <name type="scientific">Medicago truncatula</name>
    <name type="common">Barrel medic</name>
    <name type="synonym">Medicago tribuloides</name>
    <dbReference type="NCBI Taxonomy" id="3880"/>
    <lineage>
        <taxon>Eukaryota</taxon>
        <taxon>Viridiplantae</taxon>
        <taxon>Streptophyta</taxon>
        <taxon>Embryophyta</taxon>
        <taxon>Tracheophyta</taxon>
        <taxon>Spermatophyta</taxon>
        <taxon>Magnoliopsida</taxon>
        <taxon>eudicotyledons</taxon>
        <taxon>Gunneridae</taxon>
        <taxon>Pentapetalae</taxon>
        <taxon>rosids</taxon>
        <taxon>fabids</taxon>
        <taxon>Fabales</taxon>
        <taxon>Fabaceae</taxon>
        <taxon>Papilionoideae</taxon>
        <taxon>50 kb inversion clade</taxon>
        <taxon>NPAAA clade</taxon>
        <taxon>Hologalegina</taxon>
        <taxon>IRL clade</taxon>
        <taxon>Trifolieae</taxon>
        <taxon>Medicago</taxon>
    </lineage>
</organism>
<proteinExistence type="predicted"/>
<dbReference type="KEGG" id="mtr:25482768"/>
<evidence type="ECO:0000259" key="6">
    <source>
        <dbReference type="Pfam" id="PF08100"/>
    </source>
</evidence>
<dbReference type="InterPro" id="IPR016461">
    <property type="entry name" value="COMT-like"/>
</dbReference>
<keyword evidence="1" id="KW-0489">Methyltransferase</keyword>
<dbReference type="EMBL" id="CM001217">
    <property type="protein sequence ID" value="KEH40861.1"/>
    <property type="molecule type" value="Genomic_DNA"/>
</dbReference>
<dbReference type="InterPro" id="IPR029063">
    <property type="entry name" value="SAM-dependent_MTases_sf"/>
</dbReference>
<reference evidence="7 9" key="1">
    <citation type="journal article" date="2011" name="Nature">
        <title>The Medicago genome provides insight into the evolution of rhizobial symbioses.</title>
        <authorList>
            <person name="Young N.D."/>
            <person name="Debelle F."/>
            <person name="Oldroyd G.E."/>
            <person name="Geurts R."/>
            <person name="Cannon S.B."/>
            <person name="Udvardi M.K."/>
            <person name="Benedito V.A."/>
            <person name="Mayer K.F."/>
            <person name="Gouzy J."/>
            <person name="Schoof H."/>
            <person name="Van de Peer Y."/>
            <person name="Proost S."/>
            <person name="Cook D.R."/>
            <person name="Meyers B.C."/>
            <person name="Spannagl M."/>
            <person name="Cheung F."/>
            <person name="De Mita S."/>
            <person name="Krishnakumar V."/>
            <person name="Gundlach H."/>
            <person name="Zhou S."/>
            <person name="Mudge J."/>
            <person name="Bharti A.K."/>
            <person name="Murray J.D."/>
            <person name="Naoumkina M.A."/>
            <person name="Rosen B."/>
            <person name="Silverstein K.A."/>
            <person name="Tang H."/>
            <person name="Rombauts S."/>
            <person name="Zhao P.X."/>
            <person name="Zhou P."/>
            <person name="Barbe V."/>
            <person name="Bardou P."/>
            <person name="Bechner M."/>
            <person name="Bellec A."/>
            <person name="Berger A."/>
            <person name="Berges H."/>
            <person name="Bidwell S."/>
            <person name="Bisseling T."/>
            <person name="Choisne N."/>
            <person name="Couloux A."/>
            <person name="Denny R."/>
            <person name="Deshpande S."/>
            <person name="Dai X."/>
            <person name="Doyle J.J."/>
            <person name="Dudez A.M."/>
            <person name="Farmer A.D."/>
            <person name="Fouteau S."/>
            <person name="Franken C."/>
            <person name="Gibelin C."/>
            <person name="Gish J."/>
            <person name="Goldstein S."/>
            <person name="Gonzalez A.J."/>
            <person name="Green P.J."/>
            <person name="Hallab A."/>
            <person name="Hartog M."/>
            <person name="Hua A."/>
            <person name="Humphray S.J."/>
            <person name="Jeong D.H."/>
            <person name="Jing Y."/>
            <person name="Jocker A."/>
            <person name="Kenton S.M."/>
            <person name="Kim D.J."/>
            <person name="Klee K."/>
            <person name="Lai H."/>
            <person name="Lang C."/>
            <person name="Lin S."/>
            <person name="Macmil S.L."/>
            <person name="Magdelenat G."/>
            <person name="Matthews L."/>
            <person name="McCorrison J."/>
            <person name="Monaghan E.L."/>
            <person name="Mun J.H."/>
            <person name="Najar F.Z."/>
            <person name="Nicholson C."/>
            <person name="Noirot C."/>
            <person name="O'Bleness M."/>
            <person name="Paule C.R."/>
            <person name="Poulain J."/>
            <person name="Prion F."/>
            <person name="Qin B."/>
            <person name="Qu C."/>
            <person name="Retzel E.F."/>
            <person name="Riddle C."/>
            <person name="Sallet E."/>
            <person name="Samain S."/>
            <person name="Samson N."/>
            <person name="Sanders I."/>
            <person name="Saurat O."/>
            <person name="Scarpelli C."/>
            <person name="Schiex T."/>
            <person name="Segurens B."/>
            <person name="Severin A.J."/>
            <person name="Sherrier D.J."/>
            <person name="Shi R."/>
            <person name="Sims S."/>
            <person name="Singer S.R."/>
            <person name="Sinharoy S."/>
            <person name="Sterck L."/>
            <person name="Viollet A."/>
            <person name="Wang B.B."/>
            <person name="Wang K."/>
            <person name="Wang M."/>
            <person name="Wang X."/>
            <person name="Warfsmann J."/>
            <person name="Weissenbach J."/>
            <person name="White D.D."/>
            <person name="White J.D."/>
            <person name="Wiley G.B."/>
            <person name="Wincker P."/>
            <person name="Xing Y."/>
            <person name="Yang L."/>
            <person name="Yao Z."/>
            <person name="Ying F."/>
            <person name="Zhai J."/>
            <person name="Zhou L."/>
            <person name="Zuber A."/>
            <person name="Denarie J."/>
            <person name="Dixon R.A."/>
            <person name="May G.D."/>
            <person name="Schwartz D.C."/>
            <person name="Rogers J."/>
            <person name="Quetier F."/>
            <person name="Town C.D."/>
            <person name="Roe B.A."/>
        </authorList>
    </citation>
    <scope>NUCLEOTIDE SEQUENCE [LARGE SCALE GENOMIC DNA]</scope>
    <source>
        <strain evidence="7">A17</strain>
        <strain evidence="8 9">cv. Jemalong A17</strain>
    </source>
</reference>
<dbReference type="EnsemblPlants" id="KEH40861">
    <property type="protein sequence ID" value="KEH40861"/>
    <property type="gene ID" value="MTR_1g036510"/>
</dbReference>
<feature type="domain" description="O-methyltransferase dimerisation" evidence="6">
    <location>
        <begin position="42"/>
        <end position="135"/>
    </location>
</feature>
<dbReference type="GO" id="GO:0008171">
    <property type="term" value="F:O-methyltransferase activity"/>
    <property type="evidence" value="ECO:0000318"/>
    <property type="project" value="GO_Central"/>
</dbReference>
<evidence type="ECO:0000256" key="2">
    <source>
        <dbReference type="ARBA" id="ARBA00022679"/>
    </source>
</evidence>
<keyword evidence="2" id="KW-0808">Transferase</keyword>
<dbReference type="FunFam" id="1.10.10.10:FF:000357">
    <property type="entry name" value="Caffeic acid 3-O-methyltransferase"/>
    <property type="match status" value="1"/>
</dbReference>
<dbReference type="AlphaFoldDB" id="A0A072VH15"/>
<dbReference type="OrthoDB" id="1606438at2759"/>
<evidence type="ECO:0000313" key="9">
    <source>
        <dbReference type="Proteomes" id="UP000002051"/>
    </source>
</evidence>